<proteinExistence type="predicted"/>
<dbReference type="EMBL" id="CM042027">
    <property type="protein sequence ID" value="KAI3801897.1"/>
    <property type="molecule type" value="Genomic_DNA"/>
</dbReference>
<keyword evidence="2" id="KW-1185">Reference proteome</keyword>
<organism evidence="1 2">
    <name type="scientific">Smallanthus sonchifolius</name>
    <dbReference type="NCBI Taxonomy" id="185202"/>
    <lineage>
        <taxon>Eukaryota</taxon>
        <taxon>Viridiplantae</taxon>
        <taxon>Streptophyta</taxon>
        <taxon>Embryophyta</taxon>
        <taxon>Tracheophyta</taxon>
        <taxon>Spermatophyta</taxon>
        <taxon>Magnoliopsida</taxon>
        <taxon>eudicotyledons</taxon>
        <taxon>Gunneridae</taxon>
        <taxon>Pentapetalae</taxon>
        <taxon>asterids</taxon>
        <taxon>campanulids</taxon>
        <taxon>Asterales</taxon>
        <taxon>Asteraceae</taxon>
        <taxon>Asteroideae</taxon>
        <taxon>Heliantheae alliance</taxon>
        <taxon>Millerieae</taxon>
        <taxon>Smallanthus</taxon>
    </lineage>
</organism>
<name>A0ACB9I4A9_9ASTR</name>
<comment type="caution">
    <text evidence="1">The sequence shown here is derived from an EMBL/GenBank/DDBJ whole genome shotgun (WGS) entry which is preliminary data.</text>
</comment>
<dbReference type="Proteomes" id="UP001056120">
    <property type="component" value="Linkage Group LG10"/>
</dbReference>
<reference evidence="2" key="1">
    <citation type="journal article" date="2022" name="Mol. Ecol. Resour.">
        <title>The genomes of chicory, endive, great burdock and yacon provide insights into Asteraceae palaeo-polyploidization history and plant inulin production.</title>
        <authorList>
            <person name="Fan W."/>
            <person name="Wang S."/>
            <person name="Wang H."/>
            <person name="Wang A."/>
            <person name="Jiang F."/>
            <person name="Liu H."/>
            <person name="Zhao H."/>
            <person name="Xu D."/>
            <person name="Zhang Y."/>
        </authorList>
    </citation>
    <scope>NUCLEOTIDE SEQUENCE [LARGE SCALE GENOMIC DNA]</scope>
    <source>
        <strain evidence="2">cv. Yunnan</strain>
    </source>
</reference>
<reference evidence="1 2" key="2">
    <citation type="journal article" date="2022" name="Mol. Ecol. Resour.">
        <title>The genomes of chicory, endive, great burdock and yacon provide insights into Asteraceae paleo-polyploidization history and plant inulin production.</title>
        <authorList>
            <person name="Fan W."/>
            <person name="Wang S."/>
            <person name="Wang H."/>
            <person name="Wang A."/>
            <person name="Jiang F."/>
            <person name="Liu H."/>
            <person name="Zhao H."/>
            <person name="Xu D."/>
            <person name="Zhang Y."/>
        </authorList>
    </citation>
    <scope>NUCLEOTIDE SEQUENCE [LARGE SCALE GENOMIC DNA]</scope>
    <source>
        <strain evidence="2">cv. Yunnan</strain>
        <tissue evidence="1">Leaves</tissue>
    </source>
</reference>
<evidence type="ECO:0000313" key="1">
    <source>
        <dbReference type="EMBL" id="KAI3801897.1"/>
    </source>
</evidence>
<sequence length="83" mass="9166">MLISTTTSNGGFNIGWSKGNASKVWLKVMGMKAKNATFISGTEAWKISMEIQKIILDVPTVGGRIMLVDMVRSELLTSWSNWT</sequence>
<protein>
    <submittedName>
        <fullName evidence="1">Uncharacterized protein</fullName>
    </submittedName>
</protein>
<gene>
    <name evidence="1" type="ORF">L1987_30014</name>
</gene>
<accession>A0ACB9I4A9</accession>
<evidence type="ECO:0000313" key="2">
    <source>
        <dbReference type="Proteomes" id="UP001056120"/>
    </source>
</evidence>